<reference evidence="2" key="1">
    <citation type="submission" date="2022-11" db="UniProtKB">
        <authorList>
            <consortium name="WormBaseParasite"/>
        </authorList>
    </citation>
    <scope>IDENTIFICATION</scope>
</reference>
<protein>
    <submittedName>
        <fullName evidence="2">Ubiquitin-like domain-containing protein</fullName>
    </submittedName>
</protein>
<accession>A0AC35GYG9</accession>
<dbReference type="WBParaSite" id="PS1159_v2.g9848.t1">
    <property type="protein sequence ID" value="PS1159_v2.g9848.t1"/>
    <property type="gene ID" value="PS1159_v2.g9848"/>
</dbReference>
<evidence type="ECO:0000313" key="1">
    <source>
        <dbReference type="Proteomes" id="UP000887580"/>
    </source>
</evidence>
<proteinExistence type="predicted"/>
<dbReference type="Proteomes" id="UP000887580">
    <property type="component" value="Unplaced"/>
</dbReference>
<name>A0AC35GYG9_9BILA</name>
<evidence type="ECO:0000313" key="2">
    <source>
        <dbReference type="WBParaSite" id="PS1159_v2.g9848.t1"/>
    </source>
</evidence>
<organism evidence="1 2">
    <name type="scientific">Panagrolaimus sp. PS1159</name>
    <dbReference type="NCBI Taxonomy" id="55785"/>
    <lineage>
        <taxon>Eukaryota</taxon>
        <taxon>Metazoa</taxon>
        <taxon>Ecdysozoa</taxon>
        <taxon>Nematoda</taxon>
        <taxon>Chromadorea</taxon>
        <taxon>Rhabditida</taxon>
        <taxon>Tylenchina</taxon>
        <taxon>Panagrolaimomorpha</taxon>
        <taxon>Panagrolaimoidea</taxon>
        <taxon>Panagrolaimidae</taxon>
        <taxon>Panagrolaimus</taxon>
    </lineage>
</organism>
<sequence>MSSSLSAIVKNENEADLETDNTISSEEGISAEEDSSECINLTVLNNAGKTILINFNTNKIVEALQTKIQEKCGISKDKQCFTCFAESTESNKEIKENSVDNNSEIGDNVDNLIVDDKPEMSDATQNVDAEYIQMTVLNNAQKMILIKVNVKEPVKNLQAKIQNECEISLSNQRFTCLVESNDTIAFDIWQELSSGIAKLQAQHDLDQQRIAELQIRHGVDQQLINQLQAQHNVDQQTITRLKFFAVYPPCTLEDVVINGKIHYERLNEKVSSFFAEVGRSTPPLLGQALLL</sequence>